<feature type="compositionally biased region" description="Polar residues" evidence="1">
    <location>
        <begin position="45"/>
        <end position="54"/>
    </location>
</feature>
<gene>
    <name evidence="2" type="ORF">Pmani_030553</name>
</gene>
<feature type="non-terminal residue" evidence="2">
    <location>
        <position position="210"/>
    </location>
</feature>
<reference evidence="2" key="1">
    <citation type="submission" date="2023-11" db="EMBL/GenBank/DDBJ databases">
        <title>Genome assemblies of two species of porcelain crab, Petrolisthes cinctipes and Petrolisthes manimaculis (Anomura: Porcellanidae).</title>
        <authorList>
            <person name="Angst P."/>
        </authorList>
    </citation>
    <scope>NUCLEOTIDE SEQUENCE</scope>
    <source>
        <strain evidence="2">PB745_02</strain>
        <tissue evidence="2">Gill</tissue>
    </source>
</reference>
<feature type="region of interest" description="Disordered" evidence="1">
    <location>
        <begin position="45"/>
        <end position="96"/>
    </location>
</feature>
<dbReference type="EMBL" id="JAWZYT010003730">
    <property type="protein sequence ID" value="KAK4297001.1"/>
    <property type="molecule type" value="Genomic_DNA"/>
</dbReference>
<organism evidence="2 3">
    <name type="scientific">Petrolisthes manimaculis</name>
    <dbReference type="NCBI Taxonomy" id="1843537"/>
    <lineage>
        <taxon>Eukaryota</taxon>
        <taxon>Metazoa</taxon>
        <taxon>Ecdysozoa</taxon>
        <taxon>Arthropoda</taxon>
        <taxon>Crustacea</taxon>
        <taxon>Multicrustacea</taxon>
        <taxon>Malacostraca</taxon>
        <taxon>Eumalacostraca</taxon>
        <taxon>Eucarida</taxon>
        <taxon>Decapoda</taxon>
        <taxon>Pleocyemata</taxon>
        <taxon>Anomura</taxon>
        <taxon>Galatheoidea</taxon>
        <taxon>Porcellanidae</taxon>
        <taxon>Petrolisthes</taxon>
    </lineage>
</organism>
<dbReference type="Proteomes" id="UP001292094">
    <property type="component" value="Unassembled WGS sequence"/>
</dbReference>
<evidence type="ECO:0000256" key="1">
    <source>
        <dbReference type="SAM" id="MobiDB-lite"/>
    </source>
</evidence>
<evidence type="ECO:0000313" key="3">
    <source>
        <dbReference type="Proteomes" id="UP001292094"/>
    </source>
</evidence>
<dbReference type="AlphaFoldDB" id="A0AAE1NXB7"/>
<name>A0AAE1NXB7_9EUCA</name>
<proteinExistence type="predicted"/>
<accession>A0AAE1NXB7</accession>
<keyword evidence="3" id="KW-1185">Reference proteome</keyword>
<protein>
    <submittedName>
        <fullName evidence="2">Uncharacterized protein</fullName>
    </submittedName>
</protein>
<evidence type="ECO:0000313" key="2">
    <source>
        <dbReference type="EMBL" id="KAK4297001.1"/>
    </source>
</evidence>
<comment type="caution">
    <text evidence="2">The sequence shown here is derived from an EMBL/GenBank/DDBJ whole genome shotgun (WGS) entry which is preliminary data.</text>
</comment>
<sequence length="210" mass="23845">HPLLVNATTYYHHDHDPLTSTYNNTSTHHSPTSTYNNTYHSPTYTYNNNTHHSPTSTYNNTYHSPTSTYNTNNHHSPTSTYNTTHHSPTSTYNTTYNNNNTNTYTVSVIPASLQDLTDTPPADHIVNTQSYADGVDSEDGISLYDVSYCYFGMTGIVITMIVSGVVSLFTRPLAPDEIEDKFFHPPCRKFHEWLWKLSTPTHSNIVFTQR</sequence>
<feature type="compositionally biased region" description="Low complexity" evidence="1">
    <location>
        <begin position="55"/>
        <end position="96"/>
    </location>
</feature>